<dbReference type="EMBL" id="JAEKNQ010000015">
    <property type="protein sequence ID" value="MBJ7602153.1"/>
    <property type="molecule type" value="Genomic_DNA"/>
</dbReference>
<feature type="transmembrane region" description="Helical" evidence="1">
    <location>
        <begin position="6"/>
        <end position="27"/>
    </location>
</feature>
<evidence type="ECO:0000313" key="2">
    <source>
        <dbReference type="EMBL" id="MBJ7602153.1"/>
    </source>
</evidence>
<keyword evidence="1" id="KW-1133">Transmembrane helix</keyword>
<accession>A0A934KGF6</accession>
<keyword evidence="1" id="KW-0812">Transmembrane</keyword>
<sequence>MSLLLAPMLILLAGAGVLALIWRLGVLTPPPVAAWQKIGSHYGFVDVRPLTERLGERAPFVKQLDNAFNIPRLLALAGRNESGTAWALRNLALALAVVVGFLAVELLSVLLAGMAPLPIWDGLVFALALLGLRWLMLRVAAGHRRRGIENGLAEAMTELAILTYTAQVPIDQALEILARAQSDGYLWSLLKDENWKQLVNLDRTRAGVLGRRVAPSTALIYERIGEAYELPMFSLLAASVRRIGERGQESRSVFTNLARSVGQRKLAAMQTASERSRFLQAVPLGLMIVPLITLIGYGAWITFIKALP</sequence>
<keyword evidence="1" id="KW-0472">Membrane</keyword>
<name>A0A934KGF6_9BACT</name>
<feature type="transmembrane region" description="Helical" evidence="1">
    <location>
        <begin position="117"/>
        <end position="136"/>
    </location>
</feature>
<dbReference type="AlphaFoldDB" id="A0A934KGF6"/>
<evidence type="ECO:0000313" key="3">
    <source>
        <dbReference type="Proteomes" id="UP000620075"/>
    </source>
</evidence>
<gene>
    <name evidence="2" type="ORF">JF888_03000</name>
</gene>
<evidence type="ECO:0000256" key="1">
    <source>
        <dbReference type="SAM" id="Phobius"/>
    </source>
</evidence>
<feature type="transmembrane region" description="Helical" evidence="1">
    <location>
        <begin position="91"/>
        <end position="111"/>
    </location>
</feature>
<comment type="caution">
    <text evidence="2">The sequence shown here is derived from an EMBL/GenBank/DDBJ whole genome shotgun (WGS) entry which is preliminary data.</text>
</comment>
<protein>
    <submittedName>
        <fullName evidence="2">Type II secretion system F family protein</fullName>
    </submittedName>
</protein>
<reference evidence="2 3" key="1">
    <citation type="submission" date="2020-10" db="EMBL/GenBank/DDBJ databases">
        <title>Ca. Dormibacterota MAGs.</title>
        <authorList>
            <person name="Montgomery K."/>
        </authorList>
    </citation>
    <scope>NUCLEOTIDE SEQUENCE [LARGE SCALE GENOMIC DNA]</scope>
    <source>
        <strain evidence="2">SC8811_S16_3</strain>
    </source>
</reference>
<feature type="transmembrane region" description="Helical" evidence="1">
    <location>
        <begin position="278"/>
        <end position="303"/>
    </location>
</feature>
<dbReference type="Proteomes" id="UP000620075">
    <property type="component" value="Unassembled WGS sequence"/>
</dbReference>
<proteinExistence type="predicted"/>
<dbReference type="RefSeq" id="WP_338176552.1">
    <property type="nucleotide sequence ID" value="NZ_JAEKNQ010000015.1"/>
</dbReference>
<organism evidence="2 3">
    <name type="scientific">Candidatus Dormiibacter inghamiae</name>
    <dbReference type="NCBI Taxonomy" id="3127013"/>
    <lineage>
        <taxon>Bacteria</taxon>
        <taxon>Bacillati</taxon>
        <taxon>Candidatus Dormiibacterota</taxon>
        <taxon>Candidatus Dormibacteria</taxon>
        <taxon>Candidatus Dormibacterales</taxon>
        <taxon>Candidatus Dormibacteraceae</taxon>
        <taxon>Candidatus Dormiibacter</taxon>
    </lineage>
</organism>